<accession>A0A2R7Y3H7</accession>
<dbReference type="Proteomes" id="UP000244066">
    <property type="component" value="Unassembled WGS sequence"/>
</dbReference>
<dbReference type="AlphaFoldDB" id="A0A2R7Y3H7"/>
<gene>
    <name evidence="1" type="ORF">B9J98_04450</name>
</gene>
<dbReference type="EMBL" id="NDWU01000009">
    <property type="protein sequence ID" value="PUA32105.1"/>
    <property type="molecule type" value="Genomic_DNA"/>
</dbReference>
<name>A0A2R7Y3H7_9ARCH</name>
<comment type="caution">
    <text evidence="1">The sequence shown here is derived from an EMBL/GenBank/DDBJ whole genome shotgun (WGS) entry which is preliminary data.</text>
</comment>
<evidence type="ECO:0000313" key="2">
    <source>
        <dbReference type="Proteomes" id="UP000244066"/>
    </source>
</evidence>
<evidence type="ECO:0000313" key="1">
    <source>
        <dbReference type="EMBL" id="PUA32105.1"/>
    </source>
</evidence>
<protein>
    <submittedName>
        <fullName evidence="1">Uncharacterized protein</fullName>
    </submittedName>
</protein>
<reference evidence="1 2" key="1">
    <citation type="submission" date="2017-04" db="EMBL/GenBank/DDBJ databases">
        <title>Draft Aigarchaeota genome from a New Zealand hot spring.</title>
        <authorList>
            <person name="Reysenbach A.-L."/>
            <person name="Donaho J.A."/>
            <person name="Gerhart J."/>
            <person name="Kelley J.F."/>
            <person name="Kouba K."/>
            <person name="Podar M."/>
            <person name="Stott M."/>
        </authorList>
    </citation>
    <scope>NUCLEOTIDE SEQUENCE [LARGE SCALE GENOMIC DNA]</scope>
    <source>
        <strain evidence="1">NZ13_MG1</strain>
    </source>
</reference>
<proteinExistence type="predicted"/>
<sequence length="127" mass="14410">MGEKDVCPRCGGRISYYERRRDARTGRIYVYAAHYEGYTKVGRKVRKKVSKCYLGPAESYEYVSRTHFREGLILRGLADSDRAVAYIDSLISYITNTDLNDGVRRTLGAKFTELGRKLLEGASVGKE</sequence>
<organism evidence="1 2">
    <name type="scientific">Candidatus Terraquivivens tikiterensis</name>
    <dbReference type="NCBI Taxonomy" id="1980982"/>
    <lineage>
        <taxon>Archaea</taxon>
        <taxon>Nitrososphaerota</taxon>
        <taxon>Candidatus Wolframiiraptoraceae</taxon>
        <taxon>Candidatus Terraquivivens</taxon>
    </lineage>
</organism>